<dbReference type="AlphaFoldDB" id="A0A136IX09"/>
<dbReference type="EMBL" id="KQ964255">
    <property type="protein sequence ID" value="KXJ89463.1"/>
    <property type="molecule type" value="Genomic_DNA"/>
</dbReference>
<name>A0A136IX09_9PEZI</name>
<evidence type="ECO:0000256" key="1">
    <source>
        <dbReference type="SAM" id="MobiDB-lite"/>
    </source>
</evidence>
<sequence>MSHGGSPDRQPFPHPHEDIVLRTLEIPPRDSSVSTLTPGAARYAPSSARGTSRSRSVSPFPRSPTEAAEQDSVAALPTSAVDGAPQVRQRLRRSNLSFSRRALSPLPPAANLFTPRRSLHDPLAAMKGLPGYILEKTLELLMSPPGHLVQLMLRVARKIIAGEWRGLVFGFNEGGEKIPVQWDYSDDESSDDDEDDDDDDSSSGHSSARRRSIAHWDDDAATSRSCEVD</sequence>
<feature type="compositionally biased region" description="Low complexity" evidence="1">
    <location>
        <begin position="53"/>
        <end position="64"/>
    </location>
</feature>
<organism evidence="2 3">
    <name type="scientific">Microdochium bolleyi</name>
    <dbReference type="NCBI Taxonomy" id="196109"/>
    <lineage>
        <taxon>Eukaryota</taxon>
        <taxon>Fungi</taxon>
        <taxon>Dikarya</taxon>
        <taxon>Ascomycota</taxon>
        <taxon>Pezizomycotina</taxon>
        <taxon>Sordariomycetes</taxon>
        <taxon>Xylariomycetidae</taxon>
        <taxon>Xylariales</taxon>
        <taxon>Microdochiaceae</taxon>
        <taxon>Microdochium</taxon>
    </lineage>
</organism>
<dbReference type="OrthoDB" id="4097008at2759"/>
<feature type="region of interest" description="Disordered" evidence="1">
    <location>
        <begin position="180"/>
        <end position="229"/>
    </location>
</feature>
<accession>A0A136IX09</accession>
<protein>
    <submittedName>
        <fullName evidence="2">Uncharacterized protein</fullName>
    </submittedName>
</protein>
<dbReference type="STRING" id="196109.A0A136IX09"/>
<evidence type="ECO:0000313" key="2">
    <source>
        <dbReference type="EMBL" id="KXJ89463.1"/>
    </source>
</evidence>
<feature type="compositionally biased region" description="Acidic residues" evidence="1">
    <location>
        <begin position="184"/>
        <end position="201"/>
    </location>
</feature>
<feature type="region of interest" description="Disordered" evidence="1">
    <location>
        <begin position="1"/>
        <end position="73"/>
    </location>
</feature>
<proteinExistence type="predicted"/>
<reference evidence="3" key="1">
    <citation type="submission" date="2016-02" db="EMBL/GenBank/DDBJ databases">
        <title>Draft genome sequence of Microdochium bolleyi, a fungal endophyte of beachgrass.</title>
        <authorList>
            <consortium name="DOE Joint Genome Institute"/>
            <person name="David A.S."/>
            <person name="May G."/>
            <person name="Haridas S."/>
            <person name="Lim J."/>
            <person name="Wang M."/>
            <person name="Labutti K."/>
            <person name="Lipzen A."/>
            <person name="Barry K."/>
            <person name="Grigoriev I.V."/>
        </authorList>
    </citation>
    <scope>NUCLEOTIDE SEQUENCE [LARGE SCALE GENOMIC DNA]</scope>
    <source>
        <strain evidence="3">J235TASD1</strain>
    </source>
</reference>
<dbReference type="InParanoid" id="A0A136IX09"/>
<keyword evidence="3" id="KW-1185">Reference proteome</keyword>
<dbReference type="Proteomes" id="UP000070501">
    <property type="component" value="Unassembled WGS sequence"/>
</dbReference>
<gene>
    <name evidence="2" type="ORF">Micbo1qcDRAFT_165553</name>
</gene>
<evidence type="ECO:0000313" key="3">
    <source>
        <dbReference type="Proteomes" id="UP000070501"/>
    </source>
</evidence>